<keyword evidence="2" id="KW-1185">Reference proteome</keyword>
<protein>
    <submittedName>
        <fullName evidence="1">Type III PLP-dependent enzyme</fullName>
    </submittedName>
</protein>
<reference evidence="1 2" key="1">
    <citation type="submission" date="2019-03" db="EMBL/GenBank/DDBJ databases">
        <title>Halomonas marinisediminis sp. nov., a moderately halophilic bacterium isolated from the Bohai Gulf.</title>
        <authorList>
            <person name="Ji X."/>
        </authorList>
    </citation>
    <scope>NUCLEOTIDE SEQUENCE [LARGE SCALE GENOMIC DNA]</scope>
    <source>
        <strain evidence="1 2">204</strain>
    </source>
</reference>
<evidence type="ECO:0000313" key="2">
    <source>
        <dbReference type="Proteomes" id="UP000294823"/>
    </source>
</evidence>
<dbReference type="Proteomes" id="UP000294823">
    <property type="component" value="Unassembled WGS sequence"/>
</dbReference>
<dbReference type="EMBL" id="SLTR01000595">
    <property type="protein sequence ID" value="TDA78768.1"/>
    <property type="molecule type" value="Genomic_DNA"/>
</dbReference>
<accession>A0ABY2D4X4</accession>
<comment type="caution">
    <text evidence="1">The sequence shown here is derived from an EMBL/GenBank/DDBJ whole genome shotgun (WGS) entry which is preliminary data.</text>
</comment>
<feature type="non-terminal residue" evidence="1">
    <location>
        <position position="84"/>
    </location>
</feature>
<proteinExistence type="predicted"/>
<organism evidence="1 2">
    <name type="scientific">Halomonas marinisediminis</name>
    <dbReference type="NCBI Taxonomy" id="2546095"/>
    <lineage>
        <taxon>Bacteria</taxon>
        <taxon>Pseudomonadati</taxon>
        <taxon>Pseudomonadota</taxon>
        <taxon>Gammaproteobacteria</taxon>
        <taxon>Oceanospirillales</taxon>
        <taxon>Halomonadaceae</taxon>
        <taxon>Halomonas</taxon>
    </lineage>
</organism>
<gene>
    <name evidence="1" type="ORF">E0702_17925</name>
</gene>
<sequence>MGMTTNAYVPGLARPRPLAPIDTVEARLRGFIDGRIFDRPTLVLDCDAVVAKYHALAHGLGQGTLLHSALTAHPAPELPRALAA</sequence>
<evidence type="ECO:0000313" key="1">
    <source>
        <dbReference type="EMBL" id="TDA78768.1"/>
    </source>
</evidence>
<name>A0ABY2D4X4_9GAMM</name>